<feature type="transmembrane region" description="Helical" evidence="1">
    <location>
        <begin position="12"/>
        <end position="30"/>
    </location>
</feature>
<evidence type="ECO:0000313" key="3">
    <source>
        <dbReference type="Proteomes" id="UP000249746"/>
    </source>
</evidence>
<keyword evidence="1" id="KW-0472">Membrane</keyword>
<reference evidence="2 3" key="1">
    <citation type="submission" date="2017-03" db="EMBL/GenBank/DDBJ databases">
        <title>Genomic and clinical evidence uncovers the enterohepatic species Helicobacter valdiviensis as a potential human intestinal pathogen.</title>
        <authorList>
            <person name="Fresia P."/>
            <person name="Jara R."/>
            <person name="Sierra R."/>
            <person name="Ferres I."/>
            <person name="Greif G."/>
            <person name="Iraola G."/>
            <person name="Collado L."/>
        </authorList>
    </citation>
    <scope>NUCLEOTIDE SEQUENCE [LARGE SCALE GENOMIC DNA]</scope>
    <source>
        <strain evidence="2 3">WBE14</strain>
    </source>
</reference>
<organism evidence="2 3">
    <name type="scientific">Helicobacter valdiviensis</name>
    <dbReference type="NCBI Taxonomy" id="1458358"/>
    <lineage>
        <taxon>Bacteria</taxon>
        <taxon>Pseudomonadati</taxon>
        <taxon>Campylobacterota</taxon>
        <taxon>Epsilonproteobacteria</taxon>
        <taxon>Campylobacterales</taxon>
        <taxon>Helicobacteraceae</taxon>
        <taxon>Helicobacter</taxon>
    </lineage>
</organism>
<keyword evidence="1" id="KW-0812">Transmembrane</keyword>
<sequence>MNKPFYKLKRFYIPCIIIIVIFAILAKLLYSPLYTIYWGTYHYPKKAQEFRNFEKMTLNPSPKDMMKIIDDFKPKIEDFKDLNTKMQKAIFDFKIAKFFGFEDRYYGTIIIIHTNIFVTSTTKEHIFFNYLNFISDINSTSNEKQKYLALRTSTKDLEKQIFEEKLKFIKHYEEFYNYLESIGYLDKGSWYKGVANMYKIAIYYFTYDILKNLKKFCSLKDRELMFEKMKKSYEIFNNLDLNSTSKIPSIANNNWKNSFKDFSNLSYNWINKIQKALDGCK</sequence>
<proteinExistence type="predicted"/>
<accession>A0A2W6NE57</accession>
<gene>
    <name evidence="2" type="ORF">B6S12_10185</name>
</gene>
<keyword evidence="1" id="KW-1133">Transmembrane helix</keyword>
<name>A0A2W6NE57_9HELI</name>
<comment type="caution">
    <text evidence="2">The sequence shown here is derived from an EMBL/GenBank/DDBJ whole genome shotgun (WGS) entry which is preliminary data.</text>
</comment>
<protein>
    <submittedName>
        <fullName evidence="2">Uncharacterized protein</fullName>
    </submittedName>
</protein>
<evidence type="ECO:0000313" key="2">
    <source>
        <dbReference type="EMBL" id="PZT47230.1"/>
    </source>
</evidence>
<dbReference type="EMBL" id="NBIU01000057">
    <property type="protein sequence ID" value="PZT47230.1"/>
    <property type="molecule type" value="Genomic_DNA"/>
</dbReference>
<dbReference type="Proteomes" id="UP000249746">
    <property type="component" value="Unassembled WGS sequence"/>
</dbReference>
<keyword evidence="3" id="KW-1185">Reference proteome</keyword>
<evidence type="ECO:0000256" key="1">
    <source>
        <dbReference type="SAM" id="Phobius"/>
    </source>
</evidence>
<dbReference type="AlphaFoldDB" id="A0A2W6NE57"/>